<feature type="signal peptide" evidence="1">
    <location>
        <begin position="1"/>
        <end position="23"/>
    </location>
</feature>
<sequence>MLSLNIFFSLALFLRLMTRKTELIDCAKTQFHFIYRPPNFSRQQLIEDKEEDEMSIKNTPLAHPNHITVSLNMK</sequence>
<dbReference type="EMBL" id="GGEC01090093">
    <property type="protein sequence ID" value="MBX70577.1"/>
    <property type="molecule type" value="Transcribed_RNA"/>
</dbReference>
<name>A0A2P2QUC0_RHIMU</name>
<evidence type="ECO:0008006" key="3">
    <source>
        <dbReference type="Google" id="ProtNLM"/>
    </source>
</evidence>
<evidence type="ECO:0000313" key="2">
    <source>
        <dbReference type="EMBL" id="MBX70577.1"/>
    </source>
</evidence>
<feature type="chain" id="PRO_5015106424" description="Secreted protein" evidence="1">
    <location>
        <begin position="24"/>
        <end position="74"/>
    </location>
</feature>
<evidence type="ECO:0000256" key="1">
    <source>
        <dbReference type="SAM" id="SignalP"/>
    </source>
</evidence>
<organism evidence="2">
    <name type="scientific">Rhizophora mucronata</name>
    <name type="common">Asiatic mangrove</name>
    <dbReference type="NCBI Taxonomy" id="61149"/>
    <lineage>
        <taxon>Eukaryota</taxon>
        <taxon>Viridiplantae</taxon>
        <taxon>Streptophyta</taxon>
        <taxon>Embryophyta</taxon>
        <taxon>Tracheophyta</taxon>
        <taxon>Spermatophyta</taxon>
        <taxon>Magnoliopsida</taxon>
        <taxon>eudicotyledons</taxon>
        <taxon>Gunneridae</taxon>
        <taxon>Pentapetalae</taxon>
        <taxon>rosids</taxon>
        <taxon>fabids</taxon>
        <taxon>Malpighiales</taxon>
        <taxon>Rhizophoraceae</taxon>
        <taxon>Rhizophora</taxon>
    </lineage>
</organism>
<protein>
    <recommendedName>
        <fullName evidence="3">Secreted protein</fullName>
    </recommendedName>
</protein>
<proteinExistence type="predicted"/>
<accession>A0A2P2QUC0</accession>
<reference evidence="2" key="1">
    <citation type="submission" date="2018-02" db="EMBL/GenBank/DDBJ databases">
        <title>Rhizophora mucronata_Transcriptome.</title>
        <authorList>
            <person name="Meera S.P."/>
            <person name="Sreeshan A."/>
            <person name="Augustine A."/>
        </authorList>
    </citation>
    <scope>NUCLEOTIDE SEQUENCE</scope>
    <source>
        <tissue evidence="2">Leaf</tissue>
    </source>
</reference>
<dbReference type="AlphaFoldDB" id="A0A2P2QUC0"/>
<keyword evidence="1" id="KW-0732">Signal</keyword>